<dbReference type="Gene3D" id="3.30.530.20">
    <property type="match status" value="1"/>
</dbReference>
<dbReference type="InterPro" id="IPR019587">
    <property type="entry name" value="Polyketide_cyclase/dehydratase"/>
</dbReference>
<evidence type="ECO:0008006" key="3">
    <source>
        <dbReference type="Google" id="ProtNLM"/>
    </source>
</evidence>
<dbReference type="RefSeq" id="WP_085139705.1">
    <property type="nucleotide sequence ID" value="NZ_LQPI01000073.1"/>
</dbReference>
<accession>A0A1X1YZE6</accession>
<dbReference type="InterPro" id="IPR053249">
    <property type="entry name" value="LFS"/>
</dbReference>
<evidence type="ECO:0000313" key="2">
    <source>
        <dbReference type="Proteomes" id="UP000193108"/>
    </source>
</evidence>
<reference evidence="1 2" key="1">
    <citation type="submission" date="2016-01" db="EMBL/GenBank/DDBJ databases">
        <title>The new phylogeny of the genus Mycobacterium.</title>
        <authorList>
            <person name="Tarcisio F."/>
            <person name="Conor M."/>
            <person name="Antonella G."/>
            <person name="Elisabetta G."/>
            <person name="Giulia F.S."/>
            <person name="Sara T."/>
            <person name="Anna F."/>
            <person name="Clotilde B."/>
            <person name="Roberto B."/>
            <person name="Veronica D.S."/>
            <person name="Fabio R."/>
            <person name="Monica P."/>
            <person name="Olivier J."/>
            <person name="Enrico T."/>
            <person name="Nicola S."/>
        </authorList>
    </citation>
    <scope>NUCLEOTIDE SEQUENCE [LARGE SCALE GENOMIC DNA]</scope>
    <source>
        <strain evidence="1 2">DSM 44164</strain>
    </source>
</reference>
<dbReference type="InterPro" id="IPR023393">
    <property type="entry name" value="START-like_dom_sf"/>
</dbReference>
<evidence type="ECO:0000313" key="1">
    <source>
        <dbReference type="EMBL" id="ORW16414.1"/>
    </source>
</evidence>
<sequence>MPTITVSRNVAASADAIWALLADFADVRWIPVIDNVTVEGTGPGMRRKIYGSKDPSADPTIETLIWTRPEQKQLSYRITNNPLPVSKFEAVVSVEDSAPATGGCRIAWAVDYEPAGDDGSARASIEMVYGMMAEWLQAAASSG</sequence>
<proteinExistence type="predicted"/>
<dbReference type="SUPFAM" id="SSF55961">
    <property type="entry name" value="Bet v1-like"/>
    <property type="match status" value="1"/>
</dbReference>
<dbReference type="PANTHER" id="PTHR33789">
    <property type="entry name" value="LACHRYMATORY-FACTOR SYNTHASE"/>
    <property type="match status" value="1"/>
</dbReference>
<protein>
    <recommendedName>
        <fullName evidence="3">MxaD family protein</fullName>
    </recommendedName>
</protein>
<name>A0A1X1YZE6_MYCNO</name>
<dbReference type="Proteomes" id="UP000193108">
    <property type="component" value="Unassembled WGS sequence"/>
</dbReference>
<dbReference type="CDD" id="cd07821">
    <property type="entry name" value="PYR_PYL_RCAR_like"/>
    <property type="match status" value="1"/>
</dbReference>
<dbReference type="Pfam" id="PF10604">
    <property type="entry name" value="Polyketide_cyc2"/>
    <property type="match status" value="1"/>
</dbReference>
<keyword evidence="2" id="KW-1185">Reference proteome</keyword>
<dbReference type="STRING" id="1782.AWC18_18740"/>
<dbReference type="AlphaFoldDB" id="A0A1X1YZE6"/>
<organism evidence="1 2">
    <name type="scientific">Mycolicibacter nonchromogenicus</name>
    <name type="common">Mycobacterium nonchromogenicum</name>
    <dbReference type="NCBI Taxonomy" id="1782"/>
    <lineage>
        <taxon>Bacteria</taxon>
        <taxon>Bacillati</taxon>
        <taxon>Actinomycetota</taxon>
        <taxon>Actinomycetes</taxon>
        <taxon>Mycobacteriales</taxon>
        <taxon>Mycobacteriaceae</taxon>
        <taxon>Mycolicibacter</taxon>
    </lineage>
</organism>
<gene>
    <name evidence="1" type="ORF">AWC18_18740</name>
</gene>
<dbReference type="PANTHER" id="PTHR33789:SF11">
    <property type="entry name" value="OS05G0202300 PROTEIN"/>
    <property type="match status" value="1"/>
</dbReference>
<comment type="caution">
    <text evidence="1">The sequence shown here is derived from an EMBL/GenBank/DDBJ whole genome shotgun (WGS) entry which is preliminary data.</text>
</comment>
<dbReference type="EMBL" id="LQPI01000073">
    <property type="protein sequence ID" value="ORW16414.1"/>
    <property type="molecule type" value="Genomic_DNA"/>
</dbReference>